<dbReference type="RefSeq" id="XP_018691676.1">
    <property type="nucleotide sequence ID" value="XM_018838908.1"/>
</dbReference>
<dbReference type="GeneID" id="30011567"/>
<evidence type="ECO:0000313" key="4">
    <source>
        <dbReference type="Proteomes" id="UP000078343"/>
    </source>
</evidence>
<sequence>MGPVMSPFLLLVFLSTVVFASNFPPLYPIDLAQGYTRSIRNSSQLRFDFFNFDGVVKRDDCSVSDSTPCPDGCYNGVNDVCCANGGAVPQGDVCCDDSAGGGCAIGLTCGFCGSNGVCCSDASCTVLVDTDGSSVTLGPDDCKATAGNTVASVATVGAGGTTTPTVTPSTTDQLSTTPTTAAVPSTTESPPPPPTTTEAPIPTTSPATVLTVVLTTTSTSTPFLTTPEATTSTEVVQPPPESSTSSEPQAGGVGRSVDGQGRFATTALALAVVSILLMLA</sequence>
<feature type="region of interest" description="Disordered" evidence="1">
    <location>
        <begin position="220"/>
        <end position="257"/>
    </location>
</feature>
<evidence type="ECO:0008006" key="5">
    <source>
        <dbReference type="Google" id="ProtNLM"/>
    </source>
</evidence>
<accession>A0A178ZEU5</accession>
<evidence type="ECO:0000256" key="2">
    <source>
        <dbReference type="SAM" id="SignalP"/>
    </source>
</evidence>
<gene>
    <name evidence="3" type="ORF">AYL99_07399</name>
</gene>
<name>A0A178ZEU5_9EURO</name>
<dbReference type="AlphaFoldDB" id="A0A178ZEU5"/>
<evidence type="ECO:0000256" key="1">
    <source>
        <dbReference type="SAM" id="MobiDB-lite"/>
    </source>
</evidence>
<reference evidence="3 4" key="1">
    <citation type="submission" date="2016-04" db="EMBL/GenBank/DDBJ databases">
        <title>Draft genome of Fonsecaea erecta CBS 125763.</title>
        <authorList>
            <person name="Weiss V.A."/>
            <person name="Vicente V.A."/>
            <person name="Raittz R.T."/>
            <person name="Moreno L.F."/>
            <person name="De Souza E.M."/>
            <person name="Pedrosa F.O."/>
            <person name="Steffens M.B."/>
            <person name="Faoro H."/>
            <person name="Tadra-Sfeir M.Z."/>
            <person name="Najafzadeh M.J."/>
            <person name="Felipe M.S."/>
            <person name="Teixeira M."/>
            <person name="Sun J."/>
            <person name="Xi L."/>
            <person name="Gomes R."/>
            <person name="De Azevedo C.M."/>
            <person name="Salgado C.G."/>
            <person name="Da Silva M.B."/>
            <person name="Nascimento M.F."/>
            <person name="Queiroz-Telles F."/>
            <person name="Attili D.S."/>
            <person name="Gorbushina A."/>
        </authorList>
    </citation>
    <scope>NUCLEOTIDE SEQUENCE [LARGE SCALE GENOMIC DNA]</scope>
    <source>
        <strain evidence="3 4">CBS 125763</strain>
    </source>
</reference>
<dbReference type="OrthoDB" id="4160116at2759"/>
<keyword evidence="4" id="KW-1185">Reference proteome</keyword>
<dbReference type="EMBL" id="LVYI01000006">
    <property type="protein sequence ID" value="OAP58309.1"/>
    <property type="molecule type" value="Genomic_DNA"/>
</dbReference>
<organism evidence="3 4">
    <name type="scientific">Fonsecaea erecta</name>
    <dbReference type="NCBI Taxonomy" id="1367422"/>
    <lineage>
        <taxon>Eukaryota</taxon>
        <taxon>Fungi</taxon>
        <taxon>Dikarya</taxon>
        <taxon>Ascomycota</taxon>
        <taxon>Pezizomycotina</taxon>
        <taxon>Eurotiomycetes</taxon>
        <taxon>Chaetothyriomycetidae</taxon>
        <taxon>Chaetothyriales</taxon>
        <taxon>Herpotrichiellaceae</taxon>
        <taxon>Fonsecaea</taxon>
    </lineage>
</organism>
<dbReference type="STRING" id="1367422.A0A178ZEU5"/>
<proteinExistence type="predicted"/>
<feature type="compositionally biased region" description="Low complexity" evidence="1">
    <location>
        <begin position="157"/>
        <end position="188"/>
    </location>
</feature>
<keyword evidence="2" id="KW-0732">Signal</keyword>
<protein>
    <recommendedName>
        <fullName evidence="5">GPI anchored protein</fullName>
    </recommendedName>
</protein>
<comment type="caution">
    <text evidence="3">The sequence shown here is derived from an EMBL/GenBank/DDBJ whole genome shotgun (WGS) entry which is preliminary data.</text>
</comment>
<feature type="signal peptide" evidence="2">
    <location>
        <begin position="1"/>
        <end position="20"/>
    </location>
</feature>
<dbReference type="Proteomes" id="UP000078343">
    <property type="component" value="Unassembled WGS sequence"/>
</dbReference>
<evidence type="ECO:0000313" key="3">
    <source>
        <dbReference type="EMBL" id="OAP58309.1"/>
    </source>
</evidence>
<feature type="chain" id="PRO_5008098459" description="GPI anchored protein" evidence="2">
    <location>
        <begin position="21"/>
        <end position="280"/>
    </location>
</feature>
<feature type="region of interest" description="Disordered" evidence="1">
    <location>
        <begin position="157"/>
        <end position="203"/>
    </location>
</feature>